<proteinExistence type="inferred from homology"/>
<dbReference type="NCBIfam" id="TIGR01253">
    <property type="entry name" value="thiP"/>
    <property type="match status" value="1"/>
</dbReference>
<evidence type="ECO:0000256" key="3">
    <source>
        <dbReference type="ARBA" id="ARBA00016947"/>
    </source>
</evidence>
<evidence type="ECO:0000256" key="1">
    <source>
        <dbReference type="ARBA" id="ARBA00004429"/>
    </source>
</evidence>
<organism evidence="13">
    <name type="scientific">Candidatus Aschnera chinzeii</name>
    <dbReference type="NCBI Taxonomy" id="1485666"/>
    <lineage>
        <taxon>Bacteria</taxon>
        <taxon>Pseudomonadati</taxon>
        <taxon>Pseudomonadota</taxon>
        <taxon>Gammaproteobacteria</taxon>
        <taxon>Enterobacterales</taxon>
        <taxon>Enterobacteriaceae</taxon>
        <taxon>Candidatus Aschnera</taxon>
    </lineage>
</organism>
<keyword evidence="8" id="KW-0677">Repeat</keyword>
<sequence length="541" mass="63100">MVKYMADFCKSLKINYSYIPGILISSVLCLIGLIIFTILYLNIQSINIYQHIIANNHLQHIIIFSLQESILSTIISVLPGIFIARSLFRCDIKVKNFFLYLISLILVLPVIVIIFGLFGVYGKFGYINNMLHWLGVKYSFNIYGYKGILLSHLFLNLPLAIVMCLQALECISNEQLRLAAHLGINKIYFFRFIEWPYLKRQVLSVSILIFIFCFTSFTVVLLLGGSPVFATIEVAIYYAIHYNFNYSYAAWLSLIQIFFCLGFMFFNYITDTIFHIGFTKKKTYDSTKIYIKNKKINLFIIILSGLFFIFPIISIVINGINNHFLNAIQEPKLWESLYNSMIISIFSGLFSVFLSIMLLWSSRECYINNSKILYKLFESTGLLILIIPTIVISTSMFLLLHNKINDNHFYYFFIIIINVLTSMPYAIKILKYPMYDISVRYNMLCSTLNIMGLNRFRIIEYKLLKYIIIKTFFLVCIISFGNFSSVSLLDNNIYTLPYYFYQQISSYKHYEAAVTALIMLLLCCIIFISVEYFFLKKNDRN</sequence>
<evidence type="ECO:0000256" key="9">
    <source>
        <dbReference type="ARBA" id="ARBA00022989"/>
    </source>
</evidence>
<feature type="transmembrane region" description="Helical" evidence="11">
    <location>
        <begin position="21"/>
        <end position="41"/>
    </location>
</feature>
<evidence type="ECO:0000256" key="2">
    <source>
        <dbReference type="ARBA" id="ARBA00011650"/>
    </source>
</evidence>
<dbReference type="CDD" id="cd06261">
    <property type="entry name" value="TM_PBP2"/>
    <property type="match status" value="2"/>
</dbReference>
<dbReference type="InterPro" id="IPR035906">
    <property type="entry name" value="MetI-like_sf"/>
</dbReference>
<feature type="transmembrane region" description="Helical" evidence="11">
    <location>
        <begin position="296"/>
        <end position="317"/>
    </location>
</feature>
<dbReference type="SUPFAM" id="SSF161098">
    <property type="entry name" value="MetI-like"/>
    <property type="match status" value="2"/>
</dbReference>
<name>A0AAT9G4K2_9ENTR</name>
<keyword evidence="5" id="KW-1003">Cell membrane</keyword>
<dbReference type="Gene3D" id="1.10.3720.10">
    <property type="entry name" value="MetI-like"/>
    <property type="match status" value="2"/>
</dbReference>
<accession>A0AAT9G4K2</accession>
<feature type="transmembrane region" description="Helical" evidence="11">
    <location>
        <begin position="61"/>
        <end position="85"/>
    </location>
</feature>
<protein>
    <recommendedName>
        <fullName evidence="3">Thiamine transport system permease protein ThiP</fullName>
    </recommendedName>
</protein>
<evidence type="ECO:0000256" key="10">
    <source>
        <dbReference type="ARBA" id="ARBA00023136"/>
    </source>
</evidence>
<evidence type="ECO:0000256" key="7">
    <source>
        <dbReference type="ARBA" id="ARBA00022692"/>
    </source>
</evidence>
<dbReference type="PANTHER" id="PTHR30183">
    <property type="entry name" value="MOLYBDENUM TRANSPORT SYSTEM PERMEASE PROTEIN MODB"/>
    <property type="match status" value="1"/>
</dbReference>
<reference evidence="13" key="2">
    <citation type="submission" date="2023-10" db="EMBL/GenBank/DDBJ databases">
        <authorList>
            <person name="Koga R."/>
            <person name="Fukatsu T."/>
        </authorList>
    </citation>
    <scope>NUCLEOTIDE SEQUENCE</scope>
    <source>
        <strain evidence="13">Kw-01</strain>
    </source>
</reference>
<feature type="transmembrane region" description="Helical" evidence="11">
    <location>
        <begin position="463"/>
        <end position="489"/>
    </location>
</feature>
<keyword evidence="4 11" id="KW-0813">Transport</keyword>
<keyword evidence="9 11" id="KW-1133">Transmembrane helix</keyword>
<feature type="transmembrane region" description="Helical" evidence="11">
    <location>
        <begin position="142"/>
        <end position="168"/>
    </location>
</feature>
<dbReference type="InterPro" id="IPR005947">
    <property type="entry name" value="ThiP_ABC_transpt"/>
</dbReference>
<dbReference type="EMBL" id="AP028961">
    <property type="protein sequence ID" value="BET44656.1"/>
    <property type="molecule type" value="Genomic_DNA"/>
</dbReference>
<dbReference type="InterPro" id="IPR000515">
    <property type="entry name" value="MetI-like"/>
</dbReference>
<dbReference type="GO" id="GO:0015888">
    <property type="term" value="P:thiamine transport"/>
    <property type="evidence" value="ECO:0007669"/>
    <property type="project" value="InterPro"/>
</dbReference>
<keyword evidence="7 11" id="KW-0812">Transmembrane</keyword>
<feature type="transmembrane region" description="Helical" evidence="11">
    <location>
        <begin position="97"/>
        <end position="122"/>
    </location>
</feature>
<evidence type="ECO:0000256" key="5">
    <source>
        <dbReference type="ARBA" id="ARBA00022475"/>
    </source>
</evidence>
<reference evidence="13" key="1">
    <citation type="journal article" date="2023" name="Front. Microbiol.">
        <title>Genome analysis of Candidatus Aschnera chinzeii, the bacterial endosymbiont of the blood-sucking bat fly Penicillidia jenynsii (Insecta: Diptera: Nycteribiidae).</title>
        <authorList>
            <person name="Koga R."/>
            <person name="Moriyama M."/>
            <person name="Nozaki T."/>
            <person name="Fukatsu T."/>
        </authorList>
    </citation>
    <scope>NUCLEOTIDE SEQUENCE</scope>
    <source>
        <strain evidence="13">Kw-01</strain>
    </source>
</reference>
<feature type="domain" description="ABC transmembrane type-1" evidence="12">
    <location>
        <begin position="337"/>
        <end position="530"/>
    </location>
</feature>
<evidence type="ECO:0000256" key="11">
    <source>
        <dbReference type="RuleBase" id="RU363032"/>
    </source>
</evidence>
<feature type="transmembrane region" description="Helical" evidence="11">
    <location>
        <begin position="337"/>
        <end position="360"/>
    </location>
</feature>
<dbReference type="PANTHER" id="PTHR30183:SF9">
    <property type="entry name" value="THIAMINE TRANSPORT SYSTEM PERMEASE PROTEIN THIP"/>
    <property type="match status" value="1"/>
</dbReference>
<feature type="domain" description="ABC transmembrane type-1" evidence="12">
    <location>
        <begin position="62"/>
        <end position="267"/>
    </location>
</feature>
<gene>
    <name evidence="13" type="primary">thiP</name>
    <name evidence="13" type="ORF">ACHINZ_3280</name>
</gene>
<keyword evidence="6" id="KW-0997">Cell inner membrane</keyword>
<comment type="subcellular location">
    <subcellularLocation>
        <location evidence="1">Cell inner membrane</location>
        <topology evidence="1">Multi-pass membrane protein</topology>
    </subcellularLocation>
    <subcellularLocation>
        <location evidence="11">Cell membrane</location>
        <topology evidence="11">Multi-pass membrane protein</topology>
    </subcellularLocation>
</comment>
<feature type="transmembrane region" description="Helical" evidence="11">
    <location>
        <begin position="408"/>
        <end position="427"/>
    </location>
</feature>
<evidence type="ECO:0000259" key="12">
    <source>
        <dbReference type="PROSITE" id="PS50928"/>
    </source>
</evidence>
<evidence type="ECO:0000256" key="4">
    <source>
        <dbReference type="ARBA" id="ARBA00022448"/>
    </source>
</evidence>
<dbReference type="GO" id="GO:0022857">
    <property type="term" value="F:transmembrane transporter activity"/>
    <property type="evidence" value="ECO:0007669"/>
    <property type="project" value="InterPro"/>
</dbReference>
<feature type="transmembrane region" description="Helical" evidence="11">
    <location>
        <begin position="381"/>
        <end position="402"/>
    </location>
</feature>
<feature type="transmembrane region" description="Helical" evidence="11">
    <location>
        <begin position="207"/>
        <end position="240"/>
    </location>
</feature>
<evidence type="ECO:0000256" key="6">
    <source>
        <dbReference type="ARBA" id="ARBA00022519"/>
    </source>
</evidence>
<dbReference type="GO" id="GO:0005886">
    <property type="term" value="C:plasma membrane"/>
    <property type="evidence" value="ECO:0007669"/>
    <property type="project" value="UniProtKB-SubCell"/>
</dbReference>
<feature type="transmembrane region" description="Helical" evidence="11">
    <location>
        <begin position="509"/>
        <end position="535"/>
    </location>
</feature>
<dbReference type="Pfam" id="PF00528">
    <property type="entry name" value="BPD_transp_1"/>
    <property type="match status" value="1"/>
</dbReference>
<comment type="similarity">
    <text evidence="11">Belongs to the binding-protein-dependent transport system permease family.</text>
</comment>
<feature type="transmembrane region" description="Helical" evidence="11">
    <location>
        <begin position="246"/>
        <end position="266"/>
    </location>
</feature>
<dbReference type="PROSITE" id="PS50928">
    <property type="entry name" value="ABC_TM1"/>
    <property type="match status" value="2"/>
</dbReference>
<evidence type="ECO:0000313" key="13">
    <source>
        <dbReference type="EMBL" id="BET44656.1"/>
    </source>
</evidence>
<evidence type="ECO:0000256" key="8">
    <source>
        <dbReference type="ARBA" id="ARBA00022737"/>
    </source>
</evidence>
<comment type="subunit">
    <text evidence="2">The complex is composed of two ATP-binding proteins (ThiQ), two transmembrane proteins (ThiP) and a solute-binding protein (ThiB).</text>
</comment>
<dbReference type="AlphaFoldDB" id="A0AAT9G4K2"/>
<keyword evidence="10 11" id="KW-0472">Membrane</keyword>